<dbReference type="PANTHER" id="PTHR30273:SF2">
    <property type="entry name" value="PROTEIN FECR"/>
    <property type="match status" value="1"/>
</dbReference>
<sequence length="550" mass="59906">MDQPQHERLMKLIGMVRDGDLSDDQQSELEAMLEQDPGALAYYVESIDLISTLHRQQGIAGDDQVTQTPQPTALPAAQAPASPAPIGWSSALQWSGAVLASLAIGVLVGRLFLPIRDNVATLPANVNLVSAKGKPEIATLTSASGCVWGPPPAMPHDARYDVPYEGQRLTARALRLAEGVAVVHFDCDVRLVLEGPADLDLVSVDRARLNRGKVVFTGEGDLDRFTLATPFSEIRDEGTEYAVSVEESGTVGEIHVFDGRVSYVPIDESPADTAETSIQVESGQARRFIGSRQVETITLDPSRFVRSPISSRGTADSATTIETFAYDAKALVGLTGGWGWRGAWSQPSRFDSKQGAVLRPSDSLAWSKTRTQTSDGSLILAGDTGLHRTLQDPIRMDRNAAYYLSFLVQKHSATGSENSNGWAYLTLRDPRTEAEKIAIRLTSTRGIPRVAHKGRAANATNRLNNETVYLIVCKILARQDQEDQVSVRIYGDDEPVDSVEPSAWTIKTRPVDDDSVFSELRLYSKNSDPIALDNIRIGRTWSSVASEYSN</sequence>
<proteinExistence type="predicted"/>
<evidence type="ECO:0000313" key="2">
    <source>
        <dbReference type="Proteomes" id="UP000318053"/>
    </source>
</evidence>
<name>A0A5C5X339_9BACT</name>
<evidence type="ECO:0000313" key="1">
    <source>
        <dbReference type="EMBL" id="TWT56602.1"/>
    </source>
</evidence>
<gene>
    <name evidence="1" type="ORF">CA85_41360</name>
</gene>
<dbReference type="OrthoDB" id="255678at2"/>
<keyword evidence="2" id="KW-1185">Reference proteome</keyword>
<protein>
    <submittedName>
        <fullName evidence="1">FecR protein</fullName>
    </submittedName>
</protein>
<comment type="caution">
    <text evidence="1">The sequence shown here is derived from an EMBL/GenBank/DDBJ whole genome shotgun (WGS) entry which is preliminary data.</text>
</comment>
<organism evidence="1 2">
    <name type="scientific">Allorhodopirellula solitaria</name>
    <dbReference type="NCBI Taxonomy" id="2527987"/>
    <lineage>
        <taxon>Bacteria</taxon>
        <taxon>Pseudomonadati</taxon>
        <taxon>Planctomycetota</taxon>
        <taxon>Planctomycetia</taxon>
        <taxon>Pirellulales</taxon>
        <taxon>Pirellulaceae</taxon>
        <taxon>Allorhodopirellula</taxon>
    </lineage>
</organism>
<dbReference type="EMBL" id="SJPK01000012">
    <property type="protein sequence ID" value="TWT56602.1"/>
    <property type="molecule type" value="Genomic_DNA"/>
</dbReference>
<reference evidence="1 2" key="1">
    <citation type="submission" date="2019-02" db="EMBL/GenBank/DDBJ databases">
        <title>Deep-cultivation of Planctomycetes and their phenomic and genomic characterization uncovers novel biology.</title>
        <authorList>
            <person name="Wiegand S."/>
            <person name="Jogler M."/>
            <person name="Boedeker C."/>
            <person name="Pinto D."/>
            <person name="Vollmers J."/>
            <person name="Rivas-Marin E."/>
            <person name="Kohn T."/>
            <person name="Peeters S.H."/>
            <person name="Heuer A."/>
            <person name="Rast P."/>
            <person name="Oberbeckmann S."/>
            <person name="Bunk B."/>
            <person name="Jeske O."/>
            <person name="Meyerdierks A."/>
            <person name="Storesund J.E."/>
            <person name="Kallscheuer N."/>
            <person name="Luecker S."/>
            <person name="Lage O.M."/>
            <person name="Pohl T."/>
            <person name="Merkel B.J."/>
            <person name="Hornburger P."/>
            <person name="Mueller R.-W."/>
            <person name="Bruemmer F."/>
            <person name="Labrenz M."/>
            <person name="Spormann A.M."/>
            <person name="Op Den Camp H."/>
            <person name="Overmann J."/>
            <person name="Amann R."/>
            <person name="Jetten M.S.M."/>
            <person name="Mascher T."/>
            <person name="Medema M.H."/>
            <person name="Devos D.P."/>
            <person name="Kaster A.-K."/>
            <person name="Ovreas L."/>
            <person name="Rohde M."/>
            <person name="Galperin M.Y."/>
            <person name="Jogler C."/>
        </authorList>
    </citation>
    <scope>NUCLEOTIDE SEQUENCE [LARGE SCALE GENOMIC DNA]</scope>
    <source>
        <strain evidence="1 2">CA85</strain>
    </source>
</reference>
<dbReference type="InterPro" id="IPR012373">
    <property type="entry name" value="Ferrdict_sens_TM"/>
</dbReference>
<dbReference type="Proteomes" id="UP000318053">
    <property type="component" value="Unassembled WGS sequence"/>
</dbReference>
<dbReference type="GO" id="GO:0016989">
    <property type="term" value="F:sigma factor antagonist activity"/>
    <property type="evidence" value="ECO:0007669"/>
    <property type="project" value="TreeGrafter"/>
</dbReference>
<dbReference type="PANTHER" id="PTHR30273">
    <property type="entry name" value="PERIPLASMIC SIGNAL SENSOR AND SIGMA FACTOR ACTIVATOR FECR-RELATED"/>
    <property type="match status" value="1"/>
</dbReference>
<accession>A0A5C5X339</accession>
<dbReference type="AlphaFoldDB" id="A0A5C5X339"/>